<keyword evidence="1" id="KW-0472">Membrane</keyword>
<gene>
    <name evidence="2" type="ORF">IAY_05839</name>
</gene>
<keyword evidence="1" id="KW-0812">Transmembrane</keyword>
<protein>
    <submittedName>
        <fullName evidence="2">LPXTG-domain-containing protein cell wall anchor domain</fullName>
    </submittedName>
</protein>
<evidence type="ECO:0000313" key="3">
    <source>
        <dbReference type="Proteomes" id="UP000014060"/>
    </source>
</evidence>
<sequence>MKSIKHLLLILGSILFLSICIETKIFASNKESDVTVRLLPNPNLDTEDEEFIIQSNNQSNMGAEHFQLPQTSGQQNPNWMVIGISLIILSIGFIIYIKFKENRYYEKN</sequence>
<dbReference type="RefSeq" id="WP_000835823.1">
    <property type="nucleotide sequence ID" value="NZ_KB976009.1"/>
</dbReference>
<proteinExistence type="predicted"/>
<evidence type="ECO:0000256" key="1">
    <source>
        <dbReference type="SAM" id="Phobius"/>
    </source>
</evidence>
<reference evidence="2 3" key="1">
    <citation type="submission" date="2013-01" db="EMBL/GenBank/DDBJ databases">
        <title>The Genome Sequence of Bacillus cereus TIAC219.</title>
        <authorList>
            <consortium name="The Broad Institute Genome Sequencing Platform"/>
            <consortium name="The Broad Institute Genome Sequencing Center for Infectious Disease"/>
            <person name="Feldgarden M."/>
            <person name="Van der Auwera G.A."/>
            <person name="Mahillon J."/>
            <person name="Duprez V."/>
            <person name="Timmery S."/>
            <person name="Mattelet C."/>
            <person name="Dierick K."/>
            <person name="Sun M."/>
            <person name="Yu Z."/>
            <person name="Zhu L."/>
            <person name="Hu X."/>
            <person name="Shank E.B."/>
            <person name="Swiecicka I."/>
            <person name="Hansen B.M."/>
            <person name="Andrup L."/>
            <person name="Walker B."/>
            <person name="Young S.K."/>
            <person name="Zeng Q."/>
            <person name="Gargeya S."/>
            <person name="Fitzgerald M."/>
            <person name="Haas B."/>
            <person name="Abouelleil A."/>
            <person name="Alvarado L."/>
            <person name="Arachchi H.M."/>
            <person name="Berlin A.M."/>
            <person name="Chapman S.B."/>
            <person name="Dewar J."/>
            <person name="Goldberg J."/>
            <person name="Griggs A."/>
            <person name="Gujja S."/>
            <person name="Hansen M."/>
            <person name="Howarth C."/>
            <person name="Imamovic A."/>
            <person name="Larimer J."/>
            <person name="McCowan C."/>
            <person name="Murphy C."/>
            <person name="Neiman D."/>
            <person name="Pearson M."/>
            <person name="Priest M."/>
            <person name="Roberts A."/>
            <person name="Saif S."/>
            <person name="Shea T."/>
            <person name="Sisk P."/>
            <person name="Sykes S."/>
            <person name="Wortman J."/>
            <person name="Nusbaum C."/>
            <person name="Birren B."/>
        </authorList>
    </citation>
    <scope>NUCLEOTIDE SEQUENCE [LARGE SCALE GENOMIC DNA]</scope>
    <source>
        <strain evidence="2 3">TIAC219</strain>
    </source>
</reference>
<dbReference type="EMBL" id="AHCJ01000072">
    <property type="protein sequence ID" value="EOQ58650.1"/>
    <property type="molecule type" value="Genomic_DNA"/>
</dbReference>
<comment type="caution">
    <text evidence="2">The sequence shown here is derived from an EMBL/GenBank/DDBJ whole genome shotgun (WGS) entry which is preliminary data.</text>
</comment>
<name>A0ABC9SRX2_BACCE</name>
<feature type="transmembrane region" description="Helical" evidence="1">
    <location>
        <begin position="79"/>
        <end position="99"/>
    </location>
</feature>
<dbReference type="Proteomes" id="UP000014060">
    <property type="component" value="Unassembled WGS sequence"/>
</dbReference>
<organism evidence="2 3">
    <name type="scientific">Bacillus cereus TIAC219</name>
    <dbReference type="NCBI Taxonomy" id="718222"/>
    <lineage>
        <taxon>Bacteria</taxon>
        <taxon>Bacillati</taxon>
        <taxon>Bacillota</taxon>
        <taxon>Bacilli</taxon>
        <taxon>Bacillales</taxon>
        <taxon>Bacillaceae</taxon>
        <taxon>Bacillus</taxon>
        <taxon>Bacillus cereus group</taxon>
    </lineage>
</organism>
<evidence type="ECO:0000313" key="2">
    <source>
        <dbReference type="EMBL" id="EOQ58650.1"/>
    </source>
</evidence>
<dbReference type="NCBIfam" id="TIGR01167">
    <property type="entry name" value="LPXTG_anchor"/>
    <property type="match status" value="1"/>
</dbReference>
<keyword evidence="1" id="KW-1133">Transmembrane helix</keyword>
<dbReference type="AlphaFoldDB" id="A0ABC9SRX2"/>
<accession>A0ABC9SRX2</accession>